<feature type="domain" description="C2H2-type" evidence="8">
    <location>
        <begin position="14"/>
        <end position="41"/>
    </location>
</feature>
<dbReference type="InterPro" id="IPR013087">
    <property type="entry name" value="Znf_C2H2_type"/>
</dbReference>
<comment type="subcellular location">
    <subcellularLocation>
        <location evidence="1">Nucleus</location>
    </subcellularLocation>
</comment>
<evidence type="ECO:0000256" key="3">
    <source>
        <dbReference type="ARBA" id="ARBA00022737"/>
    </source>
</evidence>
<protein>
    <submittedName>
        <fullName evidence="9">GLI4 protein</fullName>
    </submittedName>
</protein>
<feature type="non-terminal residue" evidence="9">
    <location>
        <position position="65"/>
    </location>
</feature>
<evidence type="ECO:0000256" key="7">
    <source>
        <dbReference type="PROSITE-ProRule" id="PRU00042"/>
    </source>
</evidence>
<evidence type="ECO:0000313" key="9">
    <source>
        <dbReference type="EMBL" id="NWV43853.1"/>
    </source>
</evidence>
<dbReference type="GO" id="GO:0005634">
    <property type="term" value="C:nucleus"/>
    <property type="evidence" value="ECO:0007669"/>
    <property type="project" value="UniProtKB-SubCell"/>
</dbReference>
<dbReference type="Proteomes" id="UP000575029">
    <property type="component" value="Unassembled WGS sequence"/>
</dbReference>
<keyword evidence="10" id="KW-1185">Reference proteome</keyword>
<keyword evidence="2" id="KW-0479">Metal-binding</keyword>
<evidence type="ECO:0000256" key="5">
    <source>
        <dbReference type="ARBA" id="ARBA00022833"/>
    </source>
</evidence>
<evidence type="ECO:0000256" key="6">
    <source>
        <dbReference type="ARBA" id="ARBA00023242"/>
    </source>
</evidence>
<dbReference type="PROSITE" id="PS00028">
    <property type="entry name" value="ZINC_FINGER_C2H2_1"/>
    <property type="match status" value="1"/>
</dbReference>
<name>A0A7K6EYD4_9PASS</name>
<dbReference type="GO" id="GO:0000978">
    <property type="term" value="F:RNA polymerase II cis-regulatory region sequence-specific DNA binding"/>
    <property type="evidence" value="ECO:0007669"/>
    <property type="project" value="TreeGrafter"/>
</dbReference>
<dbReference type="SUPFAM" id="SSF57667">
    <property type="entry name" value="beta-beta-alpha zinc fingers"/>
    <property type="match status" value="1"/>
</dbReference>
<evidence type="ECO:0000256" key="4">
    <source>
        <dbReference type="ARBA" id="ARBA00022771"/>
    </source>
</evidence>
<keyword evidence="4 7" id="KW-0863">Zinc-finger</keyword>
<dbReference type="EMBL" id="VZRM01008827">
    <property type="protein sequence ID" value="NWV43853.1"/>
    <property type="molecule type" value="Genomic_DNA"/>
</dbReference>
<dbReference type="Pfam" id="PF00096">
    <property type="entry name" value="zf-C2H2"/>
    <property type="match status" value="1"/>
</dbReference>
<keyword evidence="6" id="KW-0539">Nucleus</keyword>
<dbReference type="AlphaFoldDB" id="A0A7K6EYD4"/>
<evidence type="ECO:0000259" key="8">
    <source>
        <dbReference type="PROSITE" id="PS50157"/>
    </source>
</evidence>
<dbReference type="Gene3D" id="3.30.160.60">
    <property type="entry name" value="Classic Zinc Finger"/>
    <property type="match status" value="2"/>
</dbReference>
<sequence length="65" mass="7799">LRQHQRIHTGERPYECGECGMIFSRSSNLIRHKMVHTRLQSFTCLECGKNFRWSSVRHPLVHLHR</sequence>
<dbReference type="SMART" id="SM00355">
    <property type="entry name" value="ZnF_C2H2"/>
    <property type="match status" value="1"/>
</dbReference>
<evidence type="ECO:0000256" key="2">
    <source>
        <dbReference type="ARBA" id="ARBA00022723"/>
    </source>
</evidence>
<dbReference type="PROSITE" id="PS50157">
    <property type="entry name" value="ZINC_FINGER_C2H2_2"/>
    <property type="match status" value="2"/>
</dbReference>
<evidence type="ECO:0000313" key="10">
    <source>
        <dbReference type="Proteomes" id="UP000575029"/>
    </source>
</evidence>
<dbReference type="FunFam" id="3.30.160.60:FF:000176">
    <property type="entry name" value="zinc finger protein 70"/>
    <property type="match status" value="1"/>
</dbReference>
<keyword evidence="3" id="KW-0677">Repeat</keyword>
<evidence type="ECO:0000256" key="1">
    <source>
        <dbReference type="ARBA" id="ARBA00004123"/>
    </source>
</evidence>
<reference evidence="9 10" key="1">
    <citation type="submission" date="2019-09" db="EMBL/GenBank/DDBJ databases">
        <title>Bird 10,000 Genomes (B10K) Project - Family phase.</title>
        <authorList>
            <person name="Zhang G."/>
        </authorList>
    </citation>
    <scope>NUCLEOTIDE SEQUENCE [LARGE SCALE GENOMIC DNA]</scope>
    <source>
        <strain evidence="9">B10K-DU-029-50</strain>
        <tissue evidence="9">Heart</tissue>
    </source>
</reference>
<dbReference type="GO" id="GO:0008270">
    <property type="term" value="F:zinc ion binding"/>
    <property type="evidence" value="ECO:0007669"/>
    <property type="project" value="UniProtKB-KW"/>
</dbReference>
<feature type="domain" description="C2H2-type" evidence="8">
    <location>
        <begin position="1"/>
        <end position="13"/>
    </location>
</feature>
<gene>
    <name evidence="9" type="primary">Gli4</name>
    <name evidence="9" type="ORF">GRAPIC_R15842</name>
</gene>
<feature type="non-terminal residue" evidence="9">
    <location>
        <position position="1"/>
    </location>
</feature>
<comment type="caution">
    <text evidence="9">The sequence shown here is derived from an EMBL/GenBank/DDBJ whole genome shotgun (WGS) entry which is preliminary data.</text>
</comment>
<proteinExistence type="predicted"/>
<organism evidence="9 10">
    <name type="scientific">Grantiella picta</name>
    <dbReference type="NCBI Taxonomy" id="266360"/>
    <lineage>
        <taxon>Eukaryota</taxon>
        <taxon>Metazoa</taxon>
        <taxon>Chordata</taxon>
        <taxon>Craniata</taxon>
        <taxon>Vertebrata</taxon>
        <taxon>Euteleostomi</taxon>
        <taxon>Archelosauria</taxon>
        <taxon>Archosauria</taxon>
        <taxon>Dinosauria</taxon>
        <taxon>Saurischia</taxon>
        <taxon>Theropoda</taxon>
        <taxon>Coelurosauria</taxon>
        <taxon>Aves</taxon>
        <taxon>Neognathae</taxon>
        <taxon>Neoaves</taxon>
        <taxon>Telluraves</taxon>
        <taxon>Australaves</taxon>
        <taxon>Passeriformes</taxon>
        <taxon>Meliphagoidea</taxon>
        <taxon>Meliphagidae</taxon>
        <taxon>Grantiella</taxon>
    </lineage>
</organism>
<dbReference type="PANTHER" id="PTHR23226:SF416">
    <property type="entry name" value="FI01424P"/>
    <property type="match status" value="1"/>
</dbReference>
<keyword evidence="5" id="KW-0862">Zinc</keyword>
<dbReference type="InterPro" id="IPR036236">
    <property type="entry name" value="Znf_C2H2_sf"/>
</dbReference>
<dbReference type="GO" id="GO:0000981">
    <property type="term" value="F:DNA-binding transcription factor activity, RNA polymerase II-specific"/>
    <property type="evidence" value="ECO:0007669"/>
    <property type="project" value="TreeGrafter"/>
</dbReference>
<accession>A0A7K6EYD4</accession>
<dbReference type="PANTHER" id="PTHR23226">
    <property type="entry name" value="ZINC FINGER AND SCAN DOMAIN-CONTAINING"/>
    <property type="match status" value="1"/>
</dbReference>